<name>A0A3Q9J3G2_9MICO</name>
<organism evidence="2 3">
    <name type="scientific">Microbacterium oxydans</name>
    <dbReference type="NCBI Taxonomy" id="82380"/>
    <lineage>
        <taxon>Bacteria</taxon>
        <taxon>Bacillati</taxon>
        <taxon>Actinomycetota</taxon>
        <taxon>Actinomycetes</taxon>
        <taxon>Micrococcales</taxon>
        <taxon>Microbacteriaceae</taxon>
        <taxon>Microbacterium</taxon>
    </lineage>
</organism>
<dbReference type="RefSeq" id="WP_127012046.1">
    <property type="nucleotide sequence ID" value="NZ_CP031422.1"/>
</dbReference>
<gene>
    <name evidence="2" type="ORF">CVS54_01433</name>
</gene>
<evidence type="ECO:0000256" key="1">
    <source>
        <dbReference type="SAM" id="MobiDB-lite"/>
    </source>
</evidence>
<evidence type="ECO:0000313" key="3">
    <source>
        <dbReference type="Proteomes" id="UP000274841"/>
    </source>
</evidence>
<dbReference type="KEGG" id="moy:CVS54_01433"/>
<dbReference type="EMBL" id="CP031422">
    <property type="protein sequence ID" value="AZS40110.1"/>
    <property type="molecule type" value="Genomic_DNA"/>
</dbReference>
<sequence>MSDTHKVSPYGSARDLPSVKEMEQQIAAFKLLGLLLPKAQRKQLKDLQSEHRRIIGIVDTFYGLLGERNWVFTGDFNLPAIEHVVCAEDASIAEARLIEYYKSADRIAFPLRRLHRFDAMRPRIPLLKKALIDYEAGRYYSTVLVLLSVMDGFVNDLDTASRQGLHARPVEDMVAWDSVAGHHLGLSHAHQSFVKGFYKTDTTEVTELFRNGIMHGTLINFDNEVVATKAWNRLFAVTDWADARERQAKPVESTPTLRESLTRWKTVQDQKAKLEEWHPHQYEPGASTDNPSEVATTCADFLLRWQKKQWAPAGAHFMELGSSRSSVGKLAIEAKDLYQTLDLTAWTILGVRHIAAAVAHVDVELLVNGDTYRTDLRWVRVDEAGGTATEWEPGRWMLSMYGPSHFLKPETVVTRSDSELVPRTEAVPTSTDDIEAV</sequence>
<dbReference type="Proteomes" id="UP000274841">
    <property type="component" value="Chromosome"/>
</dbReference>
<proteinExistence type="predicted"/>
<feature type="region of interest" description="Disordered" evidence="1">
    <location>
        <begin position="417"/>
        <end position="437"/>
    </location>
</feature>
<dbReference type="AlphaFoldDB" id="A0A3Q9J3G2"/>
<accession>A0A3Q9J3G2</accession>
<reference evidence="2 3" key="1">
    <citation type="submission" date="2018-08" db="EMBL/GenBank/DDBJ databases">
        <title>Microbacterium oxydans strain HG3.</title>
        <authorList>
            <person name="ORTET P."/>
        </authorList>
    </citation>
    <scope>NUCLEOTIDE SEQUENCE [LARGE SCALE GENOMIC DNA]</scope>
    <source>
        <strain evidence="2 3">HG3</strain>
    </source>
</reference>
<evidence type="ECO:0000313" key="2">
    <source>
        <dbReference type="EMBL" id="AZS40110.1"/>
    </source>
</evidence>
<protein>
    <submittedName>
        <fullName evidence="2">Uncharacterized protein</fullName>
    </submittedName>
</protein>